<organism evidence="1 2">
    <name type="scientific">Paludisphaera borealis</name>
    <dbReference type="NCBI Taxonomy" id="1387353"/>
    <lineage>
        <taxon>Bacteria</taxon>
        <taxon>Pseudomonadati</taxon>
        <taxon>Planctomycetota</taxon>
        <taxon>Planctomycetia</taxon>
        <taxon>Isosphaerales</taxon>
        <taxon>Isosphaeraceae</taxon>
        <taxon>Paludisphaera</taxon>
    </lineage>
</organism>
<name>A0A1U7CX65_9BACT</name>
<evidence type="ECO:0000313" key="1">
    <source>
        <dbReference type="EMBL" id="APW63542.1"/>
    </source>
</evidence>
<dbReference type="Proteomes" id="UP000186309">
    <property type="component" value="Chromosome"/>
</dbReference>
<dbReference type="STRING" id="1387353.BSF38_05114"/>
<reference evidence="2" key="1">
    <citation type="submission" date="2016-12" db="EMBL/GenBank/DDBJ databases">
        <title>Comparative genomics of four Isosphaeraceae planctomycetes: a common pool of plasmids and glycoside hydrolase genes.</title>
        <authorList>
            <person name="Ivanova A."/>
        </authorList>
    </citation>
    <scope>NUCLEOTIDE SEQUENCE [LARGE SCALE GENOMIC DNA]</scope>
    <source>
        <strain evidence="2">PX4</strain>
    </source>
</reference>
<keyword evidence="2" id="KW-1185">Reference proteome</keyword>
<evidence type="ECO:0000313" key="2">
    <source>
        <dbReference type="Proteomes" id="UP000186309"/>
    </source>
</evidence>
<dbReference type="KEGG" id="pbor:BSF38_05114"/>
<accession>A0A1U7CX65</accession>
<evidence type="ECO:0008006" key="3">
    <source>
        <dbReference type="Google" id="ProtNLM"/>
    </source>
</evidence>
<dbReference type="AlphaFoldDB" id="A0A1U7CX65"/>
<sequence length="105" mass="11280">MGMSLSDLLAVKRKVVKVETPAGEVFVRELTVGEIRAWVADKDETLEKAKMLALSLSDEGGNPLADQSNVDALNSIPDSTAQPIYLAAMKLNGFIKDPVDPKPQA</sequence>
<proteinExistence type="predicted"/>
<gene>
    <name evidence="1" type="ORF">BSF38_05114</name>
</gene>
<dbReference type="EMBL" id="CP019082">
    <property type="protein sequence ID" value="APW63542.1"/>
    <property type="molecule type" value="Genomic_DNA"/>
</dbReference>
<protein>
    <recommendedName>
        <fullName evidence="3">Phage tail protein</fullName>
    </recommendedName>
</protein>
<dbReference type="RefSeq" id="WP_145952324.1">
    <property type="nucleotide sequence ID" value="NZ_CP019082.1"/>
</dbReference>